<feature type="chain" id="PRO_5046088254" description="Toxin co-regulated pilus biosynthesis protein Q C-terminal domain-containing protein" evidence="1">
    <location>
        <begin position="20"/>
        <end position="276"/>
    </location>
</feature>
<dbReference type="RefSeq" id="WP_394633271.1">
    <property type="nucleotide sequence ID" value="NZ_JBIHSE010000005.1"/>
</dbReference>
<evidence type="ECO:0008006" key="4">
    <source>
        <dbReference type="Google" id="ProtNLM"/>
    </source>
</evidence>
<organism evidence="2 3">
    <name type="scientific">Vibrio jasicida</name>
    <dbReference type="NCBI Taxonomy" id="766224"/>
    <lineage>
        <taxon>Bacteria</taxon>
        <taxon>Pseudomonadati</taxon>
        <taxon>Pseudomonadota</taxon>
        <taxon>Gammaproteobacteria</taxon>
        <taxon>Vibrionales</taxon>
        <taxon>Vibrionaceae</taxon>
        <taxon>Vibrio</taxon>
    </lineage>
</organism>
<protein>
    <recommendedName>
        <fullName evidence="4">Toxin co-regulated pilus biosynthesis protein Q C-terminal domain-containing protein</fullName>
    </recommendedName>
</protein>
<proteinExistence type="predicted"/>
<reference evidence="2 3" key="1">
    <citation type="submission" date="2024-10" db="EMBL/GenBank/DDBJ databases">
        <authorList>
            <person name="Yibar A."/>
            <person name="Saticioglu I.B."/>
            <person name="Duman M."/>
            <person name="Ajmi N."/>
            <person name="Gurler F."/>
            <person name="Ay H."/>
            <person name="Onuk E."/>
            <person name="Guler S."/>
            <person name="Romalde J.L."/>
        </authorList>
    </citation>
    <scope>NUCLEOTIDE SEQUENCE [LARGE SCALE GENOMIC DNA]</scope>
    <source>
        <strain evidence="2 3">1-TCBS-A</strain>
    </source>
</reference>
<evidence type="ECO:0000313" key="3">
    <source>
        <dbReference type="Proteomes" id="UP001607221"/>
    </source>
</evidence>
<dbReference type="Proteomes" id="UP001607221">
    <property type="component" value="Unassembled WGS sequence"/>
</dbReference>
<sequence length="276" mass="30703">MKTMPIAILGGLITSACWAATSGHLNDNQLVISGIPAPLPVQDHSATLRRGAVDVRDDIQTPAPQIVNVGEKTVQRVNVEKRKPTGSLASTPPVLPPITPAHTKPTTFFISANEAPYRALSRWLQKKNLTKVVFSLSEEEQAALLRPVSSNLHFTGSLPQSIEALGQQLDMPLRFDVQRGIAAIHTQPGMIDVRWVHGRSLKEAIAHLTRAYQWHWREEGERRSWMSEDDYPLMAEYGIVTPRGAFDLALDTVLEGYPVRAELIPGSRQIFIRERQ</sequence>
<keyword evidence="3" id="KW-1185">Reference proteome</keyword>
<gene>
    <name evidence="2" type="ORF">ACGRHZ_27310</name>
</gene>
<accession>A0ABW7JFE6</accession>
<comment type="caution">
    <text evidence="2">The sequence shown here is derived from an EMBL/GenBank/DDBJ whole genome shotgun (WGS) entry which is preliminary data.</text>
</comment>
<evidence type="ECO:0000256" key="1">
    <source>
        <dbReference type="SAM" id="SignalP"/>
    </source>
</evidence>
<evidence type="ECO:0000313" key="2">
    <source>
        <dbReference type="EMBL" id="MFH0274982.1"/>
    </source>
</evidence>
<dbReference type="EMBL" id="JBIHSE010000005">
    <property type="protein sequence ID" value="MFH0274982.1"/>
    <property type="molecule type" value="Genomic_DNA"/>
</dbReference>
<dbReference type="PROSITE" id="PS51257">
    <property type="entry name" value="PROKAR_LIPOPROTEIN"/>
    <property type="match status" value="1"/>
</dbReference>
<keyword evidence="1" id="KW-0732">Signal</keyword>
<name>A0ABW7JFE6_9VIBR</name>
<feature type="signal peptide" evidence="1">
    <location>
        <begin position="1"/>
        <end position="19"/>
    </location>
</feature>